<gene>
    <name evidence="7" type="ORF">HXX08_17575</name>
    <name evidence="8" type="ORF">OZ401_003197</name>
</gene>
<dbReference type="Pfam" id="PF13660">
    <property type="entry name" value="DUF4147"/>
    <property type="match status" value="1"/>
</dbReference>
<sequence>MNLLEKTEIQQLLVGHSPQNRKRREDALLIMSAALAAVDPARAVLNKLAYNPDSAVLTIEGFAYDLNYYKRVFVIGAGKAAAPMAGAVAHILGERVTAGAINVKYAHLGGAPENSNIVITEAGHPILDMNGVVGTRRIAELLKDTTPEDLVIAVMSGGGSALLELPVEGVTLEDMQALTAQLLKAGATINQLNTIRKHLSQVKGGNLARMAYPATLVSLILSDVVGSPLDVIASGATVPDTSTFAQAWLALEQFGLTTPDKVPAQILKHLQLGVNGEIPETPKPADPLFANTRNIIVGDNRVAALAAAQRADELGYNTLLLSTFVEGEAREVARVLAGIAKEIATYDSPIPKPACLLAGGETTVTIKGDGKGGRNQELALAAALALNGLENVLCLPLATDGSDGPTDAAGALVDGNSVSKAHAIGLDALTYLTHNDSYHFFQRSTELLKTGPTNTNVNDLTLFLVW</sequence>
<dbReference type="EMBL" id="CP128400">
    <property type="protein sequence ID" value="WJW69573.1"/>
    <property type="molecule type" value="Genomic_DNA"/>
</dbReference>
<dbReference type="Proteomes" id="UP001431572">
    <property type="component" value="Chromosome 2"/>
</dbReference>
<dbReference type="PANTHER" id="PTHR12227:SF0">
    <property type="entry name" value="GLYCERATE KINASE"/>
    <property type="match status" value="1"/>
</dbReference>
<keyword evidence="2" id="KW-0547">Nucleotide-binding</keyword>
<dbReference type="SUPFAM" id="SSF82544">
    <property type="entry name" value="GckA/TtuD-like"/>
    <property type="match status" value="1"/>
</dbReference>
<dbReference type="Gene3D" id="3.40.1480.10">
    <property type="entry name" value="MOFRL domain"/>
    <property type="match status" value="1"/>
</dbReference>
<dbReference type="GO" id="GO:0008887">
    <property type="term" value="F:glycerate kinase activity"/>
    <property type="evidence" value="ECO:0007669"/>
    <property type="project" value="InterPro"/>
</dbReference>
<dbReference type="FunFam" id="3.40.50.10180:FF:000001">
    <property type="entry name" value="Glycerate kinase"/>
    <property type="match status" value="1"/>
</dbReference>
<keyword evidence="1" id="KW-0808">Transferase</keyword>
<keyword evidence="3 7" id="KW-0418">Kinase</keyword>
<evidence type="ECO:0000313" key="7">
    <source>
        <dbReference type="EMBL" id="NWJ47667.1"/>
    </source>
</evidence>
<evidence type="ECO:0000256" key="2">
    <source>
        <dbReference type="ARBA" id="ARBA00022741"/>
    </source>
</evidence>
<dbReference type="FunFam" id="3.40.1480.10:FF:000002">
    <property type="entry name" value="Glycerate kinase"/>
    <property type="match status" value="1"/>
</dbReference>
<dbReference type="Proteomes" id="UP000521676">
    <property type="component" value="Unassembled WGS sequence"/>
</dbReference>
<keyword evidence="4" id="KW-0067">ATP-binding</keyword>
<evidence type="ECO:0000256" key="3">
    <source>
        <dbReference type="ARBA" id="ARBA00022777"/>
    </source>
</evidence>
<dbReference type="Gene3D" id="3.40.50.10180">
    <property type="entry name" value="Glycerate kinase, MOFRL-like N-terminal domain"/>
    <property type="match status" value="1"/>
</dbReference>
<accession>A0A8T7M6B2</accession>
<keyword evidence="10" id="KW-1185">Reference proteome</keyword>
<evidence type="ECO:0000313" key="10">
    <source>
        <dbReference type="Proteomes" id="UP001431572"/>
    </source>
</evidence>
<dbReference type="PANTHER" id="PTHR12227">
    <property type="entry name" value="GLYCERATE KINASE"/>
    <property type="match status" value="1"/>
</dbReference>
<dbReference type="GO" id="GO:0005737">
    <property type="term" value="C:cytoplasm"/>
    <property type="evidence" value="ECO:0007669"/>
    <property type="project" value="TreeGrafter"/>
</dbReference>
<proteinExistence type="predicted"/>
<evidence type="ECO:0000259" key="6">
    <source>
        <dbReference type="Pfam" id="PF13660"/>
    </source>
</evidence>
<dbReference type="InterPro" id="IPR037035">
    <property type="entry name" value="GK-like_C_sf"/>
</dbReference>
<feature type="domain" description="MOFRL-associated" evidence="6">
    <location>
        <begin position="28"/>
        <end position="271"/>
    </location>
</feature>
<dbReference type="EMBL" id="JACATZ010000003">
    <property type="protein sequence ID" value="NWJ47667.1"/>
    <property type="molecule type" value="Genomic_DNA"/>
</dbReference>
<dbReference type="InterPro" id="IPR038614">
    <property type="entry name" value="GK_N_sf"/>
</dbReference>
<protein>
    <submittedName>
        <fullName evidence="7">Glycerate kinase</fullName>
    </submittedName>
</protein>
<feature type="domain" description="MOFRL" evidence="5">
    <location>
        <begin position="354"/>
        <end position="459"/>
    </location>
</feature>
<dbReference type="InterPro" id="IPR007835">
    <property type="entry name" value="MOFRL"/>
</dbReference>
<evidence type="ECO:0000259" key="5">
    <source>
        <dbReference type="Pfam" id="PF05161"/>
    </source>
</evidence>
<evidence type="ECO:0000256" key="4">
    <source>
        <dbReference type="ARBA" id="ARBA00022840"/>
    </source>
</evidence>
<reference evidence="7 9" key="1">
    <citation type="submission" date="2020-06" db="EMBL/GenBank/DDBJ databases">
        <title>Anoxygenic phototrophic Chloroflexota member uses a Type I reaction center.</title>
        <authorList>
            <person name="Tsuji J.M."/>
            <person name="Shaw N.A."/>
            <person name="Nagashima S."/>
            <person name="Venkiteswaran J."/>
            <person name="Schiff S.L."/>
            <person name="Hanada S."/>
            <person name="Tank M."/>
            <person name="Neufeld J.D."/>
        </authorList>
    </citation>
    <scope>NUCLEOTIDE SEQUENCE [LARGE SCALE GENOMIC DNA]</scope>
    <source>
        <strain evidence="7">L227-S17</strain>
    </source>
</reference>
<dbReference type="InterPro" id="IPR025286">
    <property type="entry name" value="MOFRL_assoc_dom"/>
</dbReference>
<dbReference type="Pfam" id="PF05161">
    <property type="entry name" value="MOFRL"/>
    <property type="match status" value="1"/>
</dbReference>
<dbReference type="InterPro" id="IPR039760">
    <property type="entry name" value="MOFRL_protein"/>
</dbReference>
<evidence type="ECO:0000256" key="1">
    <source>
        <dbReference type="ARBA" id="ARBA00022679"/>
    </source>
</evidence>
<name>A0A8T7M6B2_9CHLR</name>
<dbReference type="AlphaFoldDB" id="A0A8T7M6B2"/>
<evidence type="ECO:0000313" key="9">
    <source>
        <dbReference type="Proteomes" id="UP000521676"/>
    </source>
</evidence>
<reference evidence="8" key="2">
    <citation type="journal article" date="2024" name="Nature">
        <title>Anoxygenic phototroph of the Chloroflexota uses a type I reaction centre.</title>
        <authorList>
            <person name="Tsuji J.M."/>
            <person name="Shaw N.A."/>
            <person name="Nagashima S."/>
            <person name="Venkiteswaran J.J."/>
            <person name="Schiff S.L."/>
            <person name="Watanabe T."/>
            <person name="Fukui M."/>
            <person name="Hanada S."/>
            <person name="Tank M."/>
            <person name="Neufeld J.D."/>
        </authorList>
    </citation>
    <scope>NUCLEOTIDE SEQUENCE</scope>
    <source>
        <strain evidence="8">L227-S17</strain>
    </source>
</reference>
<organism evidence="7 9">
    <name type="scientific">Candidatus Chlorohelix allophototropha</name>
    <dbReference type="NCBI Taxonomy" id="3003348"/>
    <lineage>
        <taxon>Bacteria</taxon>
        <taxon>Bacillati</taxon>
        <taxon>Chloroflexota</taxon>
        <taxon>Chloroflexia</taxon>
        <taxon>Candidatus Chloroheliales</taxon>
        <taxon>Candidatus Chloroheliaceae</taxon>
        <taxon>Candidatus Chlorohelix</taxon>
    </lineage>
</organism>
<evidence type="ECO:0000313" key="8">
    <source>
        <dbReference type="EMBL" id="WJW69573.1"/>
    </source>
</evidence>
<dbReference type="RefSeq" id="WP_341471454.1">
    <property type="nucleotide sequence ID" value="NZ_CP128400.1"/>
</dbReference>
<dbReference type="GO" id="GO:0005524">
    <property type="term" value="F:ATP binding"/>
    <property type="evidence" value="ECO:0007669"/>
    <property type="project" value="UniProtKB-KW"/>
</dbReference>